<evidence type="ECO:0000259" key="3">
    <source>
        <dbReference type="Pfam" id="PF07338"/>
    </source>
</evidence>
<dbReference type="SUPFAM" id="SSF159871">
    <property type="entry name" value="YdgH-like"/>
    <property type="match status" value="1"/>
</dbReference>
<dbReference type="OrthoDB" id="6540189at2"/>
<dbReference type="AlphaFoldDB" id="A0A1W6B310"/>
<evidence type="ECO:0000313" key="4">
    <source>
        <dbReference type="EMBL" id="ARJ41480.1"/>
    </source>
</evidence>
<dbReference type="Proteomes" id="UP000192900">
    <property type="component" value="Chromosome"/>
</dbReference>
<name>A0A1W6B310_9GAMM</name>
<evidence type="ECO:0000256" key="1">
    <source>
        <dbReference type="ARBA" id="ARBA00022729"/>
    </source>
</evidence>
<dbReference type="KEGG" id="palh:B1H58_05270"/>
<evidence type="ECO:0000256" key="2">
    <source>
        <dbReference type="SAM" id="SignalP"/>
    </source>
</evidence>
<protein>
    <recommendedName>
        <fullName evidence="3">YdgH/BhsA/McbA-like domain-containing protein</fullName>
    </recommendedName>
</protein>
<organism evidence="4 5">
    <name type="scientific">Pantoea alhagi</name>
    <dbReference type="NCBI Taxonomy" id="1891675"/>
    <lineage>
        <taxon>Bacteria</taxon>
        <taxon>Pseudomonadati</taxon>
        <taxon>Pseudomonadota</taxon>
        <taxon>Gammaproteobacteria</taxon>
        <taxon>Enterobacterales</taxon>
        <taxon>Erwiniaceae</taxon>
        <taxon>Pantoea</taxon>
    </lineage>
</organism>
<dbReference type="PANTHER" id="PTHR34156">
    <property type="entry name" value="OUTER MEMBRANE PROTEIN-RELATED-RELATED"/>
    <property type="match status" value="1"/>
</dbReference>
<feature type="chain" id="PRO_5012190566" description="YdgH/BhsA/McbA-like domain-containing protein" evidence="2">
    <location>
        <begin position="23"/>
        <end position="89"/>
    </location>
</feature>
<dbReference type="InterPro" id="IPR047775">
    <property type="entry name" value="Stress_YhcN-like"/>
</dbReference>
<dbReference type="NCBIfam" id="NF033776">
    <property type="entry name" value="stress_YhcN"/>
    <property type="match status" value="1"/>
</dbReference>
<accession>A0A1W6B310</accession>
<keyword evidence="5" id="KW-1185">Reference proteome</keyword>
<dbReference type="InterPro" id="IPR025543">
    <property type="entry name" value="Dodecin-like"/>
</dbReference>
<dbReference type="RefSeq" id="WP_085068371.1">
    <property type="nucleotide sequence ID" value="NZ_CP019706.1"/>
</dbReference>
<sequence>MKTTFTFAALGLASVLSFGAAAADLVTQQDVASQNLQPIGTISVSGIDASPTAIRQHLSRKADKEGASAYRVVEAYTNGNYHATAEIYK</sequence>
<reference evidence="4 5" key="1">
    <citation type="submission" date="2017-02" db="EMBL/GenBank/DDBJ databases">
        <title>Complete genome sequence of the drought resistance-promoting endophyte Pantoea alhagi LTYR-11Z.</title>
        <authorList>
            <person name="Zhang L."/>
        </authorList>
    </citation>
    <scope>NUCLEOTIDE SEQUENCE [LARGE SCALE GENOMIC DNA]</scope>
    <source>
        <strain evidence="4 5">LTYR-11Z</strain>
    </source>
</reference>
<gene>
    <name evidence="4" type="ORF">B1H58_05270</name>
</gene>
<keyword evidence="1 2" id="KW-0732">Signal</keyword>
<dbReference type="STRING" id="1891675.B1H58_05270"/>
<dbReference type="InterPro" id="IPR036275">
    <property type="entry name" value="YdgH-like_sf"/>
</dbReference>
<dbReference type="Gene3D" id="3.30.1660.10">
    <property type="entry name" value="Flavin-binding protein dodecin"/>
    <property type="match status" value="1"/>
</dbReference>
<proteinExistence type="predicted"/>
<feature type="domain" description="YdgH/BhsA/McbA-like" evidence="3">
    <location>
        <begin position="36"/>
        <end position="89"/>
    </location>
</feature>
<dbReference type="InterPro" id="IPR051096">
    <property type="entry name" value="BhsA/McbA_stress_biofilm_assoc"/>
</dbReference>
<feature type="signal peptide" evidence="2">
    <location>
        <begin position="1"/>
        <end position="22"/>
    </location>
</feature>
<dbReference type="EMBL" id="CP019706">
    <property type="protein sequence ID" value="ARJ41480.1"/>
    <property type="molecule type" value="Genomic_DNA"/>
</dbReference>
<dbReference type="Pfam" id="PF07338">
    <property type="entry name" value="YdgH_BhsA-like"/>
    <property type="match status" value="1"/>
</dbReference>
<dbReference type="InterPro" id="IPR010854">
    <property type="entry name" value="YdgH/BhsA/McbA-like_dom"/>
</dbReference>
<evidence type="ECO:0000313" key="5">
    <source>
        <dbReference type="Proteomes" id="UP000192900"/>
    </source>
</evidence>
<dbReference type="PANTHER" id="PTHR34156:SF5">
    <property type="entry name" value="OUTER MEMBRANE PROTEIN"/>
    <property type="match status" value="1"/>
</dbReference>